<gene>
    <name evidence="1" type="ORF">CTA1_11541</name>
</gene>
<comment type="caution">
    <text evidence="1">The sequence shown here is derived from an EMBL/GenBank/DDBJ whole genome shotgun (WGS) entry which is preliminary data.</text>
</comment>
<protein>
    <recommendedName>
        <fullName evidence="3">ThuA-like domain-containing protein</fullName>
    </recommendedName>
</protein>
<organism evidence="1 2">
    <name type="scientific">Colletotrichum tanaceti</name>
    <dbReference type="NCBI Taxonomy" id="1306861"/>
    <lineage>
        <taxon>Eukaryota</taxon>
        <taxon>Fungi</taxon>
        <taxon>Dikarya</taxon>
        <taxon>Ascomycota</taxon>
        <taxon>Pezizomycotina</taxon>
        <taxon>Sordariomycetes</taxon>
        <taxon>Hypocreomycetidae</taxon>
        <taxon>Glomerellales</taxon>
        <taxon>Glomerellaceae</taxon>
        <taxon>Colletotrichum</taxon>
        <taxon>Colletotrichum destructivum species complex</taxon>
    </lineage>
</organism>
<name>A0A4U6XPH1_9PEZI</name>
<evidence type="ECO:0008006" key="3">
    <source>
        <dbReference type="Google" id="ProtNLM"/>
    </source>
</evidence>
<evidence type="ECO:0000313" key="1">
    <source>
        <dbReference type="EMBL" id="TKW57695.1"/>
    </source>
</evidence>
<dbReference type="AlphaFoldDB" id="A0A4U6XPH1"/>
<dbReference type="OrthoDB" id="245563at2759"/>
<sequence>MIHLIPLIEGLNNTRGNNCYPLHTATMSAPTESRPRVVCISLSYEPYLDDTYAGIFGRILQKANMQRAKKPAGALGLLQQDPLPAAVLLTDQALTEESPDVWDAVLAYVRQGGTAVAMGHFSSFVKPDNIRPFFAKAGLDWDRGDYHRTTVTLNPQTAGGAAARLPAQYSQKALFLKGVHPTAVLYGPSETSVTESPVFPTEKVADLTQAAIAFAPVGNGRLGYVGDVNVEQGTDDAILAMCGLLV</sequence>
<evidence type="ECO:0000313" key="2">
    <source>
        <dbReference type="Proteomes" id="UP000310108"/>
    </source>
</evidence>
<proteinExistence type="predicted"/>
<keyword evidence="2" id="KW-1185">Reference proteome</keyword>
<dbReference type="EMBL" id="PJEX01000037">
    <property type="protein sequence ID" value="TKW57695.1"/>
    <property type="molecule type" value="Genomic_DNA"/>
</dbReference>
<reference evidence="1 2" key="1">
    <citation type="journal article" date="2019" name="PLoS ONE">
        <title>Comparative genome analysis indicates high evolutionary potential of pathogenicity genes in Colletotrichum tanaceti.</title>
        <authorList>
            <person name="Lelwala R.V."/>
            <person name="Korhonen P.K."/>
            <person name="Young N.D."/>
            <person name="Scott J.B."/>
            <person name="Ades P.A."/>
            <person name="Gasser R.B."/>
            <person name="Taylor P.W.J."/>
        </authorList>
    </citation>
    <scope>NUCLEOTIDE SEQUENCE [LARGE SCALE GENOMIC DNA]</scope>
    <source>
        <strain evidence="1">BRIP57314</strain>
    </source>
</reference>
<dbReference type="Proteomes" id="UP000310108">
    <property type="component" value="Unassembled WGS sequence"/>
</dbReference>
<accession>A0A4U6XPH1</accession>
<dbReference type="STRING" id="1306861.A0A4U6XPH1"/>